<dbReference type="PANTHER" id="PTHR13363">
    <property type="entry name" value="RING FINGER AND SRY DOMAIN-CONTAINING"/>
    <property type="match status" value="1"/>
</dbReference>
<dbReference type="Proteomes" id="UP000654075">
    <property type="component" value="Unassembled WGS sequence"/>
</dbReference>
<dbReference type="InterPro" id="IPR003877">
    <property type="entry name" value="SPRY_dom"/>
</dbReference>
<dbReference type="CDD" id="cd11709">
    <property type="entry name" value="SPRY"/>
    <property type="match status" value="1"/>
</dbReference>
<dbReference type="InterPro" id="IPR043136">
    <property type="entry name" value="B30.2/SPRY_sf"/>
</dbReference>
<feature type="non-terminal residue" evidence="5">
    <location>
        <position position="847"/>
    </location>
</feature>
<evidence type="ECO:0000259" key="4">
    <source>
        <dbReference type="PROSITE" id="PS50188"/>
    </source>
</evidence>
<evidence type="ECO:0000313" key="5">
    <source>
        <dbReference type="EMBL" id="CAE8621272.1"/>
    </source>
</evidence>
<dbReference type="SMART" id="SM00449">
    <property type="entry name" value="SPRY"/>
    <property type="match status" value="1"/>
</dbReference>
<dbReference type="GO" id="GO:0004842">
    <property type="term" value="F:ubiquitin-protein transferase activity"/>
    <property type="evidence" value="ECO:0007669"/>
    <property type="project" value="InterPro"/>
</dbReference>
<dbReference type="InterPro" id="IPR013320">
    <property type="entry name" value="ConA-like_dom_sf"/>
</dbReference>
<accession>A0A813G3X2</accession>
<dbReference type="InterPro" id="IPR001870">
    <property type="entry name" value="B30.2/SPRY"/>
</dbReference>
<keyword evidence="2" id="KW-0863">Zinc-finger</keyword>
<keyword evidence="3" id="KW-0862">Zinc</keyword>
<comment type="caution">
    <text evidence="5">The sequence shown here is derived from an EMBL/GenBank/DDBJ whole genome shotgun (WGS) entry which is preliminary data.</text>
</comment>
<sequence>ASSLPSWSCWQELLGLTPTELVSLEVPQKLLREAGGPLLSPMPHELAQLLLQVVEEEESFPVHVYRERQDVSLRVLTEPFWLFCCKASAAALKNAGEAEPQRPYVVQAEPLVTMGNLDRLLLITGGFLGSSEDYLRSCLRLIGRKLYRGADEYYVEGVVVLAHVALPVHLLQGPKGVVVPCVLALGDWRMDEASASRGLPEQNEDVPGIVGDYSLAAGVVVEDTAPQPLDPEQEELYMELLRLEAKASGIREGIAELCQRRCVAVCASEENEIVDAIAQSVEGLLIPQEAAPLLKRFGWLLQAQDEQDDSTCDLWDPPAEVPVLPGFFQLKIQPPPPDPPGPGDPVWAVIISFDAGLPFELVWPSVEVEVKNAFTSVSNKWSEIGWPGGEQEMMAIVRQNVSEAGEAAVARGLTHSSASRIFDRLAACVACRVVSEADMPPQIQAGGTSGGQRGKAATPKATLRDLVEVKVEGAWAPAVLVASAGPLYVSLASGALATGKHRVFPVFDGPRLYPVPPAEAQVQTRADLQSLERGAESSRITKRFSPDCGLVTAPSSPLVQRGRPLPKPTMAYSLGGSSGSDATVSLLRGKDVKVQGRSWVSDSWTTVGLPELSSRGKVYYELHIDSHDTPQIGWASEKFRFFCDTWLYGVGDDLESWGADGARMRIWHGGEAGSFPEHWPSEVVVGCAADVAAGTIQFSTNGVWSSSPTFTGVRCASLYPAVSGQMTAAFKISPEEWLHGPPDDSYAPLSASARTPKPLPAPVRFPADWVLAKGLQHLAERQQVDLLTTLRLSCEAVLPSLTSAESSCLAMAGPQVEDATDEHFDFVLDIEGQPRSGEAWVDETLGA</sequence>
<dbReference type="EMBL" id="CAJNNV010027690">
    <property type="protein sequence ID" value="CAE8621272.1"/>
    <property type="molecule type" value="Genomic_DNA"/>
</dbReference>
<dbReference type="GO" id="GO:0051603">
    <property type="term" value="P:proteolysis involved in protein catabolic process"/>
    <property type="evidence" value="ECO:0007669"/>
    <property type="project" value="TreeGrafter"/>
</dbReference>
<dbReference type="GO" id="GO:0005737">
    <property type="term" value="C:cytoplasm"/>
    <property type="evidence" value="ECO:0007669"/>
    <property type="project" value="TreeGrafter"/>
</dbReference>
<proteinExistence type="predicted"/>
<organism evidence="5 6">
    <name type="scientific">Polarella glacialis</name>
    <name type="common">Dinoflagellate</name>
    <dbReference type="NCBI Taxonomy" id="89957"/>
    <lineage>
        <taxon>Eukaryota</taxon>
        <taxon>Sar</taxon>
        <taxon>Alveolata</taxon>
        <taxon>Dinophyceae</taxon>
        <taxon>Suessiales</taxon>
        <taxon>Suessiaceae</taxon>
        <taxon>Polarella</taxon>
    </lineage>
</organism>
<dbReference type="OrthoDB" id="412600at2759"/>
<dbReference type="InterPro" id="IPR045129">
    <property type="entry name" value="RNF123/RKP/RSPRY1"/>
</dbReference>
<keyword evidence="1" id="KW-0479">Metal-binding</keyword>
<feature type="domain" description="B30.2/SPRY" evidence="4">
    <location>
        <begin position="552"/>
        <end position="737"/>
    </location>
</feature>
<evidence type="ECO:0000256" key="3">
    <source>
        <dbReference type="ARBA" id="ARBA00022833"/>
    </source>
</evidence>
<dbReference type="PANTHER" id="PTHR13363:SF5">
    <property type="entry name" value="E3 UBIQUITIN-PROTEIN LIGASE RNF123"/>
    <property type="match status" value="1"/>
</dbReference>
<feature type="non-terminal residue" evidence="5">
    <location>
        <position position="1"/>
    </location>
</feature>
<dbReference type="AlphaFoldDB" id="A0A813G3X2"/>
<evidence type="ECO:0000313" key="6">
    <source>
        <dbReference type="Proteomes" id="UP000654075"/>
    </source>
</evidence>
<dbReference type="PROSITE" id="PS50188">
    <property type="entry name" value="B302_SPRY"/>
    <property type="match status" value="1"/>
</dbReference>
<keyword evidence="6" id="KW-1185">Reference proteome</keyword>
<protein>
    <recommendedName>
        <fullName evidence="4">B30.2/SPRY domain-containing protein</fullName>
    </recommendedName>
</protein>
<evidence type="ECO:0000256" key="1">
    <source>
        <dbReference type="ARBA" id="ARBA00022723"/>
    </source>
</evidence>
<evidence type="ECO:0000256" key="2">
    <source>
        <dbReference type="ARBA" id="ARBA00022771"/>
    </source>
</evidence>
<dbReference type="SUPFAM" id="SSF49899">
    <property type="entry name" value="Concanavalin A-like lectins/glucanases"/>
    <property type="match status" value="1"/>
</dbReference>
<dbReference type="Gene3D" id="2.60.120.920">
    <property type="match status" value="1"/>
</dbReference>
<dbReference type="GO" id="GO:0008270">
    <property type="term" value="F:zinc ion binding"/>
    <property type="evidence" value="ECO:0007669"/>
    <property type="project" value="UniProtKB-KW"/>
</dbReference>
<gene>
    <name evidence="5" type="ORF">PGLA1383_LOCUS38793</name>
</gene>
<reference evidence="5" key="1">
    <citation type="submission" date="2021-02" db="EMBL/GenBank/DDBJ databases">
        <authorList>
            <person name="Dougan E. K."/>
            <person name="Rhodes N."/>
            <person name="Thang M."/>
            <person name="Chan C."/>
        </authorList>
    </citation>
    <scope>NUCLEOTIDE SEQUENCE</scope>
</reference>
<name>A0A813G3X2_POLGL</name>
<dbReference type="Pfam" id="PF00622">
    <property type="entry name" value="SPRY"/>
    <property type="match status" value="1"/>
</dbReference>